<dbReference type="Proteomes" id="UP000251545">
    <property type="component" value="Unassembled WGS sequence"/>
</dbReference>
<evidence type="ECO:0000313" key="1">
    <source>
        <dbReference type="EMBL" id="PQV44750.1"/>
    </source>
</evidence>
<dbReference type="AlphaFoldDB" id="A0A362WXI4"/>
<evidence type="ECO:0000313" key="2">
    <source>
        <dbReference type="Proteomes" id="UP000251545"/>
    </source>
</evidence>
<comment type="caution">
    <text evidence="1">The sequence shown here is derived from an EMBL/GenBank/DDBJ whole genome shotgun (WGS) entry which is preliminary data.</text>
</comment>
<proteinExistence type="predicted"/>
<organism evidence="1 2">
    <name type="scientific">Jejuia pallidilutea</name>
    <dbReference type="NCBI Taxonomy" id="504487"/>
    <lineage>
        <taxon>Bacteria</taxon>
        <taxon>Pseudomonadati</taxon>
        <taxon>Bacteroidota</taxon>
        <taxon>Flavobacteriia</taxon>
        <taxon>Flavobacteriales</taxon>
        <taxon>Flavobacteriaceae</taxon>
        <taxon>Jejuia</taxon>
    </lineage>
</organism>
<accession>A0A362WXI4</accession>
<dbReference type="EMBL" id="PVEO01000017">
    <property type="protein sequence ID" value="PQV44750.1"/>
    <property type="molecule type" value="Genomic_DNA"/>
</dbReference>
<protein>
    <submittedName>
        <fullName evidence="1">Uncharacterized protein</fullName>
    </submittedName>
</protein>
<reference evidence="1 2" key="1">
    <citation type="submission" date="2018-02" db="EMBL/GenBank/DDBJ databases">
        <title>Genomic Encyclopedia of Archaeal and Bacterial Type Strains, Phase II (KMG-II): from individual species to whole genera.</title>
        <authorList>
            <person name="Goeker M."/>
        </authorList>
    </citation>
    <scope>NUCLEOTIDE SEQUENCE [LARGE SCALE GENOMIC DNA]</scope>
    <source>
        <strain evidence="1 2">DSM 21165</strain>
    </source>
</reference>
<dbReference type="RefSeq" id="WP_105474870.1">
    <property type="nucleotide sequence ID" value="NZ_PVEO01000017.1"/>
</dbReference>
<gene>
    <name evidence="1" type="ORF">CLV33_11715</name>
</gene>
<sequence>MQEVKKHIAFRIFAIVLVTALFAPSAAKFIHAFTHHKHKVCATPGKTHIHQVDLDCEFYKFQLNKHFLLPEEHHNWLDITQYFRIYPLTYKFLHNHRTLSFSLRGPPVLV</sequence>
<name>A0A362WXI4_9FLAO</name>